<evidence type="ECO:0000313" key="1">
    <source>
        <dbReference type="EMBL" id="PKC15415.1"/>
    </source>
</evidence>
<proteinExistence type="predicted"/>
<evidence type="ECO:0000313" key="3">
    <source>
        <dbReference type="Proteomes" id="UP000232688"/>
    </source>
</evidence>
<dbReference type="Proteomes" id="UP000232688">
    <property type="component" value="Unassembled WGS sequence"/>
</dbReference>
<evidence type="ECO:0000313" key="2">
    <source>
        <dbReference type="EMBL" id="PKC71081.1"/>
    </source>
</evidence>
<dbReference type="VEuPathDB" id="FungiDB:RhiirA1_453945"/>
<reference evidence="1 4" key="1">
    <citation type="submission" date="2016-04" db="EMBL/GenBank/DDBJ databases">
        <title>Genome analyses suggest a sexual origin of heterokaryosis in a supposedly ancient asexual fungus.</title>
        <authorList>
            <person name="Ropars J."/>
            <person name="Sedzielewska K."/>
            <person name="Noel J."/>
            <person name="Charron P."/>
            <person name="Farinelli L."/>
            <person name="Marton T."/>
            <person name="Kruger M."/>
            <person name="Pelin A."/>
            <person name="Brachmann A."/>
            <person name="Corradi N."/>
        </authorList>
    </citation>
    <scope>NUCLEOTIDE SEQUENCE [LARGE SCALE GENOMIC DNA]</scope>
    <source>
        <strain evidence="1 4">A5</strain>
    </source>
</reference>
<dbReference type="AlphaFoldDB" id="A0A2N0S6A7"/>
<name>A0A2N0S6A7_9GLOM</name>
<gene>
    <name evidence="2" type="ORF">RhiirA1_453945</name>
    <name evidence="1" type="ORF">RhiirA5_408212</name>
</gene>
<reference evidence="2 3" key="4">
    <citation type="submission" date="2017-10" db="EMBL/GenBank/DDBJ databases">
        <title>Genome analyses suggest a sexual origin of heterokaryosis in a supposedly ancient asexual fungus.</title>
        <authorList>
            <person name="Corradi N."/>
            <person name="Sedzielewska K."/>
            <person name="Noel J."/>
            <person name="Charron P."/>
            <person name="Farinelli L."/>
            <person name="Marton T."/>
            <person name="Kruger M."/>
            <person name="Pelin A."/>
            <person name="Brachmann A."/>
            <person name="Corradi N."/>
        </authorList>
    </citation>
    <scope>NUCLEOTIDE SEQUENCE [LARGE SCALE GENOMIC DNA]</scope>
    <source>
        <strain evidence="2 3">A1</strain>
    </source>
</reference>
<reference evidence="1 4" key="2">
    <citation type="submission" date="2017-09" db="EMBL/GenBank/DDBJ databases">
        <title>Extensive intraspecific genome diversity in a model arbuscular mycorrhizal fungus.</title>
        <authorList>
            <person name="Chen E.C."/>
            <person name="Morin E."/>
            <person name="Beaudet D."/>
            <person name="Noel J."/>
            <person name="Ndikumana S."/>
            <person name="Charron P."/>
            <person name="St-Onge C."/>
            <person name="Giorgi J."/>
            <person name="Grigoriev I.V."/>
            <person name="Roux C."/>
            <person name="Martin F.M."/>
            <person name="Corradi N."/>
        </authorList>
    </citation>
    <scope>NUCLEOTIDE SEQUENCE [LARGE SCALE GENOMIC DNA]</scope>
    <source>
        <strain evidence="1 4">A5</strain>
    </source>
</reference>
<comment type="caution">
    <text evidence="2">The sequence shown here is derived from an EMBL/GenBank/DDBJ whole genome shotgun (WGS) entry which is preliminary data.</text>
</comment>
<evidence type="ECO:0000313" key="4">
    <source>
        <dbReference type="Proteomes" id="UP000232722"/>
    </source>
</evidence>
<reference evidence="2 3" key="3">
    <citation type="submission" date="2017-10" db="EMBL/GenBank/DDBJ databases">
        <title>Extensive intraspecific genome diversity in a model arbuscular mycorrhizal fungus.</title>
        <authorList>
            <person name="Chen E.C.H."/>
            <person name="Morin E."/>
            <person name="Baudet D."/>
            <person name="Noel J."/>
            <person name="Ndikumana S."/>
            <person name="Charron P."/>
            <person name="St-Onge C."/>
            <person name="Giorgi J."/>
            <person name="Grigoriev I.V."/>
            <person name="Roux C."/>
            <person name="Martin F.M."/>
            <person name="Corradi N."/>
        </authorList>
    </citation>
    <scope>NUCLEOTIDE SEQUENCE [LARGE SCALE GENOMIC DNA]</scope>
    <source>
        <strain evidence="2 3">A1</strain>
    </source>
</reference>
<dbReference type="EMBL" id="LLXJ01000088">
    <property type="protein sequence ID" value="PKC15415.1"/>
    <property type="molecule type" value="Genomic_DNA"/>
</dbReference>
<dbReference type="Proteomes" id="UP000232722">
    <property type="component" value="Unassembled WGS sequence"/>
</dbReference>
<protein>
    <submittedName>
        <fullName evidence="2">Uncharacterized protein</fullName>
    </submittedName>
</protein>
<accession>A0A2N0S6A7</accession>
<sequence>MSPTYKNDKPSRLSVHIIKNIRTLNFDLVRSPQQIERWNRLTTSVLNQQASSRSIKPSFILKDTARPRPPVVFKQIQHLPEKTTNEFLVNLLKIKECFPDHPKQMLRRSKNWLRRV</sequence>
<dbReference type="EMBL" id="LLXH01000185">
    <property type="protein sequence ID" value="PKC71081.1"/>
    <property type="molecule type" value="Genomic_DNA"/>
</dbReference>
<organism evidence="2 3">
    <name type="scientific">Rhizophagus irregularis</name>
    <dbReference type="NCBI Taxonomy" id="588596"/>
    <lineage>
        <taxon>Eukaryota</taxon>
        <taxon>Fungi</taxon>
        <taxon>Fungi incertae sedis</taxon>
        <taxon>Mucoromycota</taxon>
        <taxon>Glomeromycotina</taxon>
        <taxon>Glomeromycetes</taxon>
        <taxon>Glomerales</taxon>
        <taxon>Glomeraceae</taxon>
        <taxon>Rhizophagus</taxon>
    </lineage>
</organism>